<feature type="transmembrane region" description="Helical" evidence="6">
    <location>
        <begin position="369"/>
        <end position="390"/>
    </location>
</feature>
<feature type="transmembrane region" description="Helical" evidence="6">
    <location>
        <begin position="118"/>
        <end position="137"/>
    </location>
</feature>
<feature type="transmembrane region" description="Helical" evidence="6">
    <location>
        <begin position="306"/>
        <end position="327"/>
    </location>
</feature>
<comment type="subcellular location">
    <subcellularLocation>
        <location evidence="1">Membrane</location>
        <topology evidence="1">Multi-pass membrane protein</topology>
    </subcellularLocation>
</comment>
<keyword evidence="8" id="KW-1185">Reference proteome</keyword>
<keyword evidence="4 6" id="KW-1133">Transmembrane helix</keyword>
<feature type="transmembrane region" description="Helical" evidence="6">
    <location>
        <begin position="333"/>
        <end position="357"/>
    </location>
</feature>
<comment type="caution">
    <text evidence="7">The sequence shown here is derived from an EMBL/GenBank/DDBJ whole genome shotgun (WGS) entry which is preliminary data.</text>
</comment>
<evidence type="ECO:0000313" key="8">
    <source>
        <dbReference type="Proteomes" id="UP001375743"/>
    </source>
</evidence>
<feature type="transmembrane region" description="Helical" evidence="6">
    <location>
        <begin position="16"/>
        <end position="42"/>
    </location>
</feature>
<feature type="transmembrane region" description="Helical" evidence="6">
    <location>
        <begin position="278"/>
        <end position="299"/>
    </location>
</feature>
<gene>
    <name evidence="7" type="ORF">U1T56_10715</name>
</gene>
<evidence type="ECO:0000256" key="3">
    <source>
        <dbReference type="ARBA" id="ARBA00022692"/>
    </source>
</evidence>
<organism evidence="7 8">
    <name type="scientific">Benzoatithermus flavus</name>
    <dbReference type="NCBI Taxonomy" id="3108223"/>
    <lineage>
        <taxon>Bacteria</taxon>
        <taxon>Pseudomonadati</taxon>
        <taxon>Pseudomonadota</taxon>
        <taxon>Alphaproteobacteria</taxon>
        <taxon>Geminicoccales</taxon>
        <taxon>Geminicoccaceae</taxon>
        <taxon>Benzoatithermus</taxon>
    </lineage>
</organism>
<dbReference type="PANTHER" id="PTHR12778">
    <property type="entry name" value="SOLUTE CARRIER FAMILY 33 ACETYL-COA TRANSPORTER -RELATED"/>
    <property type="match status" value="1"/>
</dbReference>
<reference evidence="7 8" key="1">
    <citation type="submission" date="2024-01" db="EMBL/GenBank/DDBJ databases">
        <title>Multi-omics insights into the function and evolution of sodium benzoate biodegradation pathways in Benzoatithermus flavus gen. nov., sp. nov. from hot spring.</title>
        <authorList>
            <person name="Hu C.-J."/>
            <person name="Li W.-J."/>
        </authorList>
    </citation>
    <scope>NUCLEOTIDE SEQUENCE [LARGE SCALE GENOMIC DNA]</scope>
    <source>
        <strain evidence="7 8">SYSU G07066</strain>
    </source>
</reference>
<evidence type="ECO:0000256" key="4">
    <source>
        <dbReference type="ARBA" id="ARBA00022989"/>
    </source>
</evidence>
<accession>A0ABU8XT78</accession>
<keyword evidence="2" id="KW-0813">Transport</keyword>
<protein>
    <submittedName>
        <fullName evidence="7">AmpG family muropeptide MFS transporter</fullName>
    </submittedName>
</protein>
<dbReference type="Pfam" id="PF13000">
    <property type="entry name" value="Acatn"/>
    <property type="match status" value="1"/>
</dbReference>
<dbReference type="PANTHER" id="PTHR12778:SF10">
    <property type="entry name" value="MAJOR FACILITATOR SUPERFAMILY DOMAIN-CONTAINING PROTEIN 3"/>
    <property type="match status" value="1"/>
</dbReference>
<feature type="transmembrane region" description="Helical" evidence="6">
    <location>
        <begin position="48"/>
        <end position="67"/>
    </location>
</feature>
<feature type="transmembrane region" description="Helical" evidence="6">
    <location>
        <begin position="88"/>
        <end position="106"/>
    </location>
</feature>
<feature type="transmembrane region" description="Helical" evidence="6">
    <location>
        <begin position="237"/>
        <end position="258"/>
    </location>
</feature>
<proteinExistence type="predicted"/>
<evidence type="ECO:0000256" key="2">
    <source>
        <dbReference type="ARBA" id="ARBA00022448"/>
    </source>
</evidence>
<keyword evidence="5 6" id="KW-0472">Membrane</keyword>
<dbReference type="InterPro" id="IPR036259">
    <property type="entry name" value="MFS_trans_sf"/>
</dbReference>
<dbReference type="Gene3D" id="1.20.1250.20">
    <property type="entry name" value="MFS general substrate transporter like domains"/>
    <property type="match status" value="2"/>
</dbReference>
<evidence type="ECO:0000256" key="1">
    <source>
        <dbReference type="ARBA" id="ARBA00004141"/>
    </source>
</evidence>
<dbReference type="RefSeq" id="WP_418159475.1">
    <property type="nucleotide sequence ID" value="NZ_JBBLZC010000009.1"/>
</dbReference>
<dbReference type="InterPro" id="IPR024371">
    <property type="entry name" value="AcetylCoA_trans_1-like"/>
</dbReference>
<keyword evidence="3 6" id="KW-0812">Transmembrane</keyword>
<dbReference type="NCBIfam" id="TIGR00901">
    <property type="entry name" value="2A0125"/>
    <property type="match status" value="1"/>
</dbReference>
<evidence type="ECO:0000256" key="6">
    <source>
        <dbReference type="SAM" id="Phobius"/>
    </source>
</evidence>
<dbReference type="Proteomes" id="UP001375743">
    <property type="component" value="Unassembled WGS sequence"/>
</dbReference>
<feature type="transmembrane region" description="Helical" evidence="6">
    <location>
        <begin position="179"/>
        <end position="198"/>
    </location>
</feature>
<sequence>MESWLGASRVYLEPRVIAVLFLGFASGLPLLLTLSTLTFWLAEAQVDKAQIGLFALAGLPYTWKFLWSPVMDRVRLPVLGSLLGRRRGWLVLVQSLLMLAILGLGACDPQHDLGRMAVFAVLVAFLSASQDIVVDAYRVELLEERQQGAGAAVVVIGYRIAMLVSGAGALVIAEHVGWFWAYAAMAACMAIGMITVLLSPEPRGSDMAATGSRSRLADWMKEAVVEPFADFFRRNGIATALLILLFIMLYKLGDALLGTMTNPFYVELGFTKTEVATIVKGYGLVATLLGGFLGGIVVNRRGVIQGLWICGLIQMLSNLVFVAQAWIGHDLAMLTFTISAENLAGGMGTAAFVAYLGSLCNLSYTATQYALLSSFMAQARTTLAAGSGLLADSTSWVGFFVLTTLAAVPGLLLLLWLQRRLERAPATLGTPAAVARPGRA</sequence>
<dbReference type="EMBL" id="JBBLZC010000009">
    <property type="protein sequence ID" value="MEK0083625.1"/>
    <property type="molecule type" value="Genomic_DNA"/>
</dbReference>
<evidence type="ECO:0000313" key="7">
    <source>
        <dbReference type="EMBL" id="MEK0083625.1"/>
    </source>
</evidence>
<evidence type="ECO:0000256" key="5">
    <source>
        <dbReference type="ARBA" id="ARBA00023136"/>
    </source>
</evidence>
<feature type="transmembrane region" description="Helical" evidence="6">
    <location>
        <begin position="149"/>
        <end position="173"/>
    </location>
</feature>
<dbReference type="CDD" id="cd17486">
    <property type="entry name" value="MFS_AmpG_like"/>
    <property type="match status" value="1"/>
</dbReference>
<dbReference type="SUPFAM" id="SSF103473">
    <property type="entry name" value="MFS general substrate transporter"/>
    <property type="match status" value="1"/>
</dbReference>
<feature type="transmembrane region" description="Helical" evidence="6">
    <location>
        <begin position="396"/>
        <end position="417"/>
    </location>
</feature>
<name>A0ABU8XT78_9PROT</name>
<dbReference type="InterPro" id="IPR004752">
    <property type="entry name" value="AmpG_permease/AT-1"/>
</dbReference>